<comment type="similarity">
    <text evidence="2">Belongs to the bacterial solute-binding protein 1 family.</text>
</comment>
<keyword evidence="6" id="KW-1185">Reference proteome</keyword>
<keyword evidence="4" id="KW-0732">Signal</keyword>
<dbReference type="PANTHER" id="PTHR43649:SF31">
    <property type="entry name" value="SN-GLYCEROL-3-PHOSPHATE-BINDING PERIPLASMIC PROTEIN UGPB"/>
    <property type="match status" value="1"/>
</dbReference>
<dbReference type="PROSITE" id="PS51318">
    <property type="entry name" value="TAT"/>
    <property type="match status" value="1"/>
</dbReference>
<dbReference type="GO" id="GO:0030313">
    <property type="term" value="C:cell envelope"/>
    <property type="evidence" value="ECO:0007669"/>
    <property type="project" value="UniProtKB-SubCell"/>
</dbReference>
<dbReference type="Pfam" id="PF01547">
    <property type="entry name" value="SBP_bac_1"/>
    <property type="match status" value="1"/>
</dbReference>
<dbReference type="Gene3D" id="3.40.190.10">
    <property type="entry name" value="Periplasmic binding protein-like II"/>
    <property type="match status" value="1"/>
</dbReference>
<dbReference type="InterPro" id="IPR050490">
    <property type="entry name" value="Bact_solute-bd_prot1"/>
</dbReference>
<proteinExistence type="inferred from homology"/>
<gene>
    <name evidence="5" type="ORF">E1267_13815</name>
</gene>
<evidence type="ECO:0000256" key="3">
    <source>
        <dbReference type="ARBA" id="ARBA00022448"/>
    </source>
</evidence>
<dbReference type="PROSITE" id="PS51257">
    <property type="entry name" value="PROKAR_LIPOPROTEIN"/>
    <property type="match status" value="1"/>
</dbReference>
<evidence type="ECO:0000256" key="1">
    <source>
        <dbReference type="ARBA" id="ARBA00004196"/>
    </source>
</evidence>
<dbReference type="InterPro" id="IPR006059">
    <property type="entry name" value="SBP"/>
</dbReference>
<evidence type="ECO:0000313" key="6">
    <source>
        <dbReference type="Proteomes" id="UP000295157"/>
    </source>
</evidence>
<dbReference type="InterPro" id="IPR006311">
    <property type="entry name" value="TAT_signal"/>
</dbReference>
<organism evidence="5 6">
    <name type="scientific">Nonomuraea longispora</name>
    <dbReference type="NCBI Taxonomy" id="1848320"/>
    <lineage>
        <taxon>Bacteria</taxon>
        <taxon>Bacillati</taxon>
        <taxon>Actinomycetota</taxon>
        <taxon>Actinomycetes</taxon>
        <taxon>Streptosporangiales</taxon>
        <taxon>Streptosporangiaceae</taxon>
        <taxon>Nonomuraea</taxon>
    </lineage>
</organism>
<dbReference type="AlphaFoldDB" id="A0A4R4NEB6"/>
<comment type="subcellular location">
    <subcellularLocation>
        <location evidence="1">Cell envelope</location>
    </subcellularLocation>
</comment>
<protein>
    <submittedName>
        <fullName evidence="5">ABC transporter substrate-binding protein</fullName>
    </submittedName>
</protein>
<dbReference type="SUPFAM" id="SSF53850">
    <property type="entry name" value="Periplasmic binding protein-like II"/>
    <property type="match status" value="1"/>
</dbReference>
<reference evidence="5 6" key="1">
    <citation type="submission" date="2019-02" db="EMBL/GenBank/DDBJ databases">
        <title>Draft genome sequences of novel Actinobacteria.</title>
        <authorList>
            <person name="Sahin N."/>
            <person name="Ay H."/>
            <person name="Saygin H."/>
        </authorList>
    </citation>
    <scope>NUCLEOTIDE SEQUENCE [LARGE SCALE GENOMIC DNA]</scope>
    <source>
        <strain evidence="5 6">KC201</strain>
    </source>
</reference>
<dbReference type="OrthoDB" id="2513152at2"/>
<dbReference type="Proteomes" id="UP000295157">
    <property type="component" value="Unassembled WGS sequence"/>
</dbReference>
<sequence>MGAHVTRRDLLRTSLGAAAGLALTACGDGGPAIPLADNAKVRLPEYIPYQGITPDLPGTLEVLDGHLHYPAEPVTAFPGGPPAKGPAISIMTMTFSPVPPPIERNTYWQALNRSLGTKLRLEIAPIADYPSKFPVIIAGGDLPDAMAVRQEIPQRPAMLNALFQDLSEHLSGSAIHEYPYLANLPTASWRTTVYNGGIYGLPMPRASVGSVMFYRADRMREKSLDPNVRDFREFRQLCTELNDPRRSRYALGDPLTTLYFVLEMLGVPNQWRETQGRFTSWLEDERLPQGLDAVRQLAQAGLLHPDAFSVAGKFKDWFGSGQIAIHYDGNAAWNDFYRRYAQDTPGFAIDGMLAPGFDGGPGTHWTGASSFAMLAFKKAPRERIRQLLRACNALAAPFGTDAYKLRKYGVEGVDHELNGADPILTPTGGVETTVPTIFITDSPMSLYFPENPDVVPAQHAFQKRAAEVLVRDPSEGLYSETDVTVGGPLMETMRNELKAIMQGRKSVSSWTHTMRSWRRESGDRIRSEYERYWESINR</sequence>
<evidence type="ECO:0000256" key="4">
    <source>
        <dbReference type="ARBA" id="ARBA00022729"/>
    </source>
</evidence>
<comment type="caution">
    <text evidence="5">The sequence shown here is derived from an EMBL/GenBank/DDBJ whole genome shotgun (WGS) entry which is preliminary data.</text>
</comment>
<dbReference type="EMBL" id="SMJZ01000042">
    <property type="protein sequence ID" value="TDC07299.1"/>
    <property type="molecule type" value="Genomic_DNA"/>
</dbReference>
<evidence type="ECO:0000256" key="2">
    <source>
        <dbReference type="ARBA" id="ARBA00008520"/>
    </source>
</evidence>
<accession>A0A4R4NEB6</accession>
<name>A0A4R4NEB6_9ACTN</name>
<keyword evidence="3" id="KW-0813">Transport</keyword>
<evidence type="ECO:0000313" key="5">
    <source>
        <dbReference type="EMBL" id="TDC07299.1"/>
    </source>
</evidence>
<dbReference type="PANTHER" id="PTHR43649">
    <property type="entry name" value="ARABINOSE-BINDING PROTEIN-RELATED"/>
    <property type="match status" value="1"/>
</dbReference>